<proteinExistence type="predicted"/>
<organism evidence="2 3">
    <name type="scientific">Agromyces marinus</name>
    <dbReference type="NCBI Taxonomy" id="1389020"/>
    <lineage>
        <taxon>Bacteria</taxon>
        <taxon>Bacillati</taxon>
        <taxon>Actinomycetota</taxon>
        <taxon>Actinomycetes</taxon>
        <taxon>Micrococcales</taxon>
        <taxon>Microbacteriaceae</taxon>
        <taxon>Agromyces</taxon>
    </lineage>
</organism>
<name>A0ABM8H1Z0_9MICO</name>
<dbReference type="Proteomes" id="UP001321477">
    <property type="component" value="Chromosome"/>
</dbReference>
<dbReference type="EMBL" id="AP027734">
    <property type="protein sequence ID" value="BDZ54763.1"/>
    <property type="molecule type" value="Genomic_DNA"/>
</dbReference>
<protein>
    <recommendedName>
        <fullName evidence="1">Apea-like HEPN domain-containing protein</fullName>
    </recommendedName>
</protein>
<evidence type="ECO:0000259" key="1">
    <source>
        <dbReference type="Pfam" id="PF18739"/>
    </source>
</evidence>
<dbReference type="InterPro" id="IPR041229">
    <property type="entry name" value="HEPN_Apea"/>
</dbReference>
<dbReference type="Pfam" id="PF18739">
    <property type="entry name" value="HEPN_Apea"/>
    <property type="match status" value="1"/>
</dbReference>
<sequence>MTHVTFYASTYEWPTQSIEFTAVGYGARDGAGEIVQHDVRFILKAPGCFSFATGQPETRTLRTSIDNRAALLRGGIFILAGQPGLRIDELRVGSDEEQPRYTEVLATFEHLDSICSYRCDDGAQRSMSAPLTLPALEDAGQMSATFPSAPGSVTIASPVPVPLDAFETHLDALQDLLTFAADMPVGRLSLSATDEGGRTVQIHGRDRYAPFARPLRQPIEHQLRLSGEWAQTVIDRWWAARESLRPIPQVAAALRYQPGYVEADVLFSAAAIEALATGTDVGEQPRLSDGDAQPIIAALDSLSGLNNDQRQIVAQLKADTRRTTFRSKVRLLLATVSDTAVGNSRVAVEEWLPRFIETRNSIAHGSNDTRPSRSIWTDSALLRAVRDANRVLLSLAFLAHLGVPDAALERAAERLGNRYGGRHRPTGIFV</sequence>
<feature type="domain" description="Apea-like HEPN" evidence="1">
    <location>
        <begin position="269"/>
        <end position="405"/>
    </location>
</feature>
<dbReference type="RefSeq" id="WP_234660351.1">
    <property type="nucleotide sequence ID" value="NZ_AP027734.1"/>
</dbReference>
<keyword evidence="3" id="KW-1185">Reference proteome</keyword>
<accession>A0ABM8H1Z0</accession>
<evidence type="ECO:0000313" key="3">
    <source>
        <dbReference type="Proteomes" id="UP001321477"/>
    </source>
</evidence>
<evidence type="ECO:0000313" key="2">
    <source>
        <dbReference type="EMBL" id="BDZ54763.1"/>
    </source>
</evidence>
<reference evidence="3" key="1">
    <citation type="journal article" date="2019" name="Int. J. Syst. Evol. Microbiol.">
        <title>The Global Catalogue of Microorganisms (GCM) 10K type strain sequencing project: providing services to taxonomists for standard genome sequencing and annotation.</title>
        <authorList>
            <consortium name="The Broad Institute Genomics Platform"/>
            <consortium name="The Broad Institute Genome Sequencing Center for Infectious Disease"/>
            <person name="Wu L."/>
            <person name="Ma J."/>
        </authorList>
    </citation>
    <scope>NUCLEOTIDE SEQUENCE [LARGE SCALE GENOMIC DNA]</scope>
    <source>
        <strain evidence="3">NBRC 109019</strain>
    </source>
</reference>
<gene>
    <name evidence="2" type="ORF">GCM10025870_18360</name>
</gene>